<evidence type="ECO:0000313" key="10">
    <source>
        <dbReference type="Proteomes" id="UP001597124"/>
    </source>
</evidence>
<reference evidence="10" key="1">
    <citation type="journal article" date="2019" name="Int. J. Syst. Evol. Microbiol.">
        <title>The Global Catalogue of Microorganisms (GCM) 10K type strain sequencing project: providing services to taxonomists for standard genome sequencing and annotation.</title>
        <authorList>
            <consortium name="The Broad Institute Genomics Platform"/>
            <consortium name="The Broad Institute Genome Sequencing Center for Infectious Disease"/>
            <person name="Wu L."/>
            <person name="Ma J."/>
        </authorList>
    </citation>
    <scope>NUCLEOTIDE SEQUENCE [LARGE SCALE GENOMIC DNA]</scope>
    <source>
        <strain evidence="10">CCUG 52537</strain>
    </source>
</reference>
<organism evidence="9 10">
    <name type="scientific">Sphingosinicella xenopeptidilytica</name>
    <dbReference type="NCBI Taxonomy" id="364098"/>
    <lineage>
        <taxon>Bacteria</taxon>
        <taxon>Pseudomonadati</taxon>
        <taxon>Pseudomonadota</taxon>
        <taxon>Alphaproteobacteria</taxon>
        <taxon>Sphingomonadales</taxon>
        <taxon>Sphingosinicellaceae</taxon>
        <taxon>Sphingosinicella</taxon>
    </lineage>
</organism>
<comment type="catalytic activity">
    <reaction evidence="7">
        <text>an alkanesulfonate + FMNH2 + O2 = an aldehyde + FMN + sulfite + H2O + 2 H(+)</text>
        <dbReference type="Rhea" id="RHEA:23064"/>
        <dbReference type="ChEBI" id="CHEBI:15377"/>
        <dbReference type="ChEBI" id="CHEBI:15378"/>
        <dbReference type="ChEBI" id="CHEBI:15379"/>
        <dbReference type="ChEBI" id="CHEBI:17359"/>
        <dbReference type="ChEBI" id="CHEBI:17478"/>
        <dbReference type="ChEBI" id="CHEBI:57618"/>
        <dbReference type="ChEBI" id="CHEBI:58210"/>
        <dbReference type="ChEBI" id="CHEBI:134249"/>
        <dbReference type="EC" id="1.14.14.5"/>
    </reaction>
</comment>
<dbReference type="NCBIfam" id="NF001939">
    <property type="entry name" value="PRK00719.1"/>
    <property type="match status" value="1"/>
</dbReference>
<keyword evidence="3 7" id="KW-0285">Flavoprotein</keyword>
<dbReference type="InterPro" id="IPR036661">
    <property type="entry name" value="Luciferase-like_sf"/>
</dbReference>
<dbReference type="RefSeq" id="WP_381489850.1">
    <property type="nucleotide sequence ID" value="NZ_JBHTIK010000005.1"/>
</dbReference>
<evidence type="ECO:0000256" key="4">
    <source>
        <dbReference type="ARBA" id="ARBA00022643"/>
    </source>
</evidence>
<dbReference type="PANTHER" id="PTHR42847">
    <property type="entry name" value="ALKANESULFONATE MONOOXYGENASE"/>
    <property type="match status" value="1"/>
</dbReference>
<evidence type="ECO:0000256" key="6">
    <source>
        <dbReference type="ARBA" id="ARBA00023033"/>
    </source>
</evidence>
<name>A0ABW3C448_SPHXN</name>
<evidence type="ECO:0000256" key="1">
    <source>
        <dbReference type="ARBA" id="ARBA00007044"/>
    </source>
</evidence>
<proteinExistence type="inferred from homology"/>
<evidence type="ECO:0000313" key="9">
    <source>
        <dbReference type="EMBL" id="MFD0848679.1"/>
    </source>
</evidence>
<keyword evidence="4 7" id="KW-0288">FMN</keyword>
<feature type="domain" description="Luciferase-like" evidence="8">
    <location>
        <begin position="4"/>
        <end position="325"/>
    </location>
</feature>
<dbReference type="EC" id="1.14.14.5" evidence="2 7"/>
<evidence type="ECO:0000256" key="2">
    <source>
        <dbReference type="ARBA" id="ARBA00012113"/>
    </source>
</evidence>
<dbReference type="CDD" id="cd01094">
    <property type="entry name" value="Alkanesulfonate_monoxygenase"/>
    <property type="match status" value="1"/>
</dbReference>
<dbReference type="Proteomes" id="UP001597124">
    <property type="component" value="Unassembled WGS sequence"/>
</dbReference>
<dbReference type="PANTHER" id="PTHR42847:SF4">
    <property type="entry name" value="ALKANESULFONATE MONOOXYGENASE-RELATED"/>
    <property type="match status" value="1"/>
</dbReference>
<evidence type="ECO:0000259" key="8">
    <source>
        <dbReference type="Pfam" id="PF00296"/>
    </source>
</evidence>
<dbReference type="NCBIfam" id="TIGR03565">
    <property type="entry name" value="alk_sulf_monoox"/>
    <property type="match status" value="1"/>
</dbReference>
<dbReference type="InterPro" id="IPR011251">
    <property type="entry name" value="Luciferase-like_dom"/>
</dbReference>
<dbReference type="Pfam" id="PF00296">
    <property type="entry name" value="Bac_luciferase"/>
    <property type="match status" value="1"/>
</dbReference>
<evidence type="ECO:0000256" key="5">
    <source>
        <dbReference type="ARBA" id="ARBA00023002"/>
    </source>
</evidence>
<comment type="similarity">
    <text evidence="1 7">Belongs to the SsuD family.</text>
</comment>
<keyword evidence="10" id="KW-1185">Reference proteome</keyword>
<keyword evidence="5 7" id="KW-0560">Oxidoreductase</keyword>
<comment type="caution">
    <text evidence="9">The sequence shown here is derived from an EMBL/GenBank/DDBJ whole genome shotgun (WGS) entry which is preliminary data.</text>
</comment>
<evidence type="ECO:0000256" key="3">
    <source>
        <dbReference type="ARBA" id="ARBA00022630"/>
    </source>
</evidence>
<protein>
    <recommendedName>
        <fullName evidence="2 7">Alkanesulfonate monooxygenase</fullName>
        <ecNumber evidence="2 7">1.14.14.5</ecNumber>
    </recommendedName>
    <alternativeName>
        <fullName evidence="7">FMNH2-dependent aliphatic sulfonate monooxygenase</fullName>
    </alternativeName>
</protein>
<comment type="function">
    <text evidence="7">Catalyzes the desulfonation of aliphatic sulfonates.</text>
</comment>
<dbReference type="Gene3D" id="3.20.20.30">
    <property type="entry name" value="Luciferase-like domain"/>
    <property type="match status" value="1"/>
</dbReference>
<accession>A0ABW3C448</accession>
<keyword evidence="6 7" id="KW-0503">Monooxygenase</keyword>
<dbReference type="HAMAP" id="MF_01229">
    <property type="entry name" value="Alkanesulf_monooxygen"/>
    <property type="match status" value="1"/>
</dbReference>
<dbReference type="EMBL" id="JBHTIK010000005">
    <property type="protein sequence ID" value="MFD0848679.1"/>
    <property type="molecule type" value="Genomic_DNA"/>
</dbReference>
<dbReference type="SUPFAM" id="SSF51679">
    <property type="entry name" value="Bacterial luciferase-like"/>
    <property type="match status" value="1"/>
</dbReference>
<gene>
    <name evidence="7 9" type="primary">ssuD</name>
    <name evidence="9" type="ORF">ACFQ00_10135</name>
</gene>
<evidence type="ECO:0000256" key="7">
    <source>
        <dbReference type="HAMAP-Rule" id="MF_01229"/>
    </source>
</evidence>
<dbReference type="GO" id="GO:0008726">
    <property type="term" value="F:alkanesulfonate monooxygenase activity"/>
    <property type="evidence" value="ECO:0007669"/>
    <property type="project" value="UniProtKB-EC"/>
</dbReference>
<dbReference type="InterPro" id="IPR019911">
    <property type="entry name" value="Alkanesulphonate_mOase_FMN-dep"/>
</dbReference>
<dbReference type="InterPro" id="IPR050172">
    <property type="entry name" value="SsuD_RutA_monooxygenase"/>
</dbReference>
<sequence length="386" mass="41184">MAVRLFWFIPSHGDGRWLGSTEGFRSTEFSYLAQVAGAADRLGFEGVLLPTGRTCEDSWVLASALAPLTQRLKFLVAVRPGVTSPLFAARQAATLDRVSGGRLLINIVAGGDQAELRADGVGLDHDGRYAVTDEFLRVWRGLMAGERVTYQGEHLFAEAAELLFPPVRPGGPPLYIGGSSDAAVAITGEHIDWYLSWGEPVAAVAGKIAEVREAAARHGRSVRFGIRLHIIVRETEEAAWAEADRLISRLDDETIARAQKAQKASQSVGQQRMQALHGGRRDRLVIAPNLWAGVGLVRGGAGTALVGSAESLAERISEYAAAGIETFILSGYPHLEEAYRVAELLFPLLPIARDASEAVKVAPGRAGEAGGYALARGDGVFPTGPS</sequence>